<keyword evidence="2 3" id="KW-0040">ANK repeat</keyword>
<organism evidence="4 5">
    <name type="scientific">Apiospora kogelbergensis</name>
    <dbReference type="NCBI Taxonomy" id="1337665"/>
    <lineage>
        <taxon>Eukaryota</taxon>
        <taxon>Fungi</taxon>
        <taxon>Dikarya</taxon>
        <taxon>Ascomycota</taxon>
        <taxon>Pezizomycotina</taxon>
        <taxon>Sordariomycetes</taxon>
        <taxon>Xylariomycetidae</taxon>
        <taxon>Amphisphaeriales</taxon>
        <taxon>Apiosporaceae</taxon>
        <taxon>Apiospora</taxon>
    </lineage>
</organism>
<proteinExistence type="predicted"/>
<accession>A0AAW0QMN7</accession>
<dbReference type="AlphaFoldDB" id="A0AAW0QMN7"/>
<evidence type="ECO:0000256" key="2">
    <source>
        <dbReference type="ARBA" id="ARBA00023043"/>
    </source>
</evidence>
<keyword evidence="5" id="KW-1185">Reference proteome</keyword>
<feature type="repeat" description="ANK" evidence="3">
    <location>
        <begin position="845"/>
        <end position="879"/>
    </location>
</feature>
<keyword evidence="1" id="KW-0677">Repeat</keyword>
<dbReference type="PANTHER" id="PTHR24198">
    <property type="entry name" value="ANKYRIN REPEAT AND PROTEIN KINASE DOMAIN-CONTAINING PROTEIN"/>
    <property type="match status" value="1"/>
</dbReference>
<sequence length="981" mass="110788">MSSAVIYANQPKDFSLWDSHKEVLKDLYLIQKKTLKEVKHVSESAYETTLRDHLGFRKNLKGSDWKAIATHLDKRQGKESVVTFLGDTLAQKRVDKEVNRYRPKMSNANPPIRGKYGLILKKLACRQPFVSQYPPLPASITIRTPPAASPEAVPDLQSTPGDVAITAATAGRLAPSARLITTALYGPPPSSLQLIPPPFAQDDVEALLHGPLGRIRMNLPFNEFTSRLMILLESHGNEIHDSLRSVSYLHQMTGSPMAFGLNSSFGVLLHASYMISNGNNDWNGRNSFLKWFGLVADMQFLRLFFSENTPTATATWYSLGDLEENPSSLCNAVLRTWFEIGLTTRAGKWIEQVPFWTITANLRRMDRRLRKQTWKRISKVDYSKRALGNFDFINDQPKPKPAASLEKLVEDSDVVFLKAWINGNVEIQLPIVDFDTWLRWYKIDRPALWRIRTLLKPGSDAHLEEYDYLRWETTDKLCIPNRMENYVTVSGICAAAGRGLEHLRDYIKDKPHPTDLVKQVLLQIALSGTTEKRLESTVKVLLEYGVDIEVKLLESVKWLPILFNYQEVLDATITRRSELNYPGDFNPIIDCLSQFGLNTQQFGPRTMLKAVGLLSDSSKHSLRQPAVNTIRSLQRHGVKWDDQYFNDRDNLSTERWWNGKEVGGMDLLQAAIRKGCEINTVRYLLDEGMQVHSRPCAMDGKSMIEAAFGITHRNGDICRMLLAEVSDIRADPVWPKLLELSISRPLKICKSDLDLFNYARSIGATLPTPTDRVEASRRFRLIPKLGDSGAHHEVLQEVWNDGAGLEMLQEEDLGLLLGEMIRHGCFSFACAVIEQGANVNWVGEYGSTPLMKACQSSMCPLWFIRYLLERNADIQSQTPYGYTAMHAAAESGNLSLATLLIEKDADVNSTYYAWTDGPKYNPLDSAVDQKRLDMVKLLLDVGGRSALPGRTGCHGTNERQMTLNCKERSGLRRTFDYPVES</sequence>
<evidence type="ECO:0000256" key="3">
    <source>
        <dbReference type="PROSITE-ProRule" id="PRU00023"/>
    </source>
</evidence>
<dbReference type="Proteomes" id="UP001392437">
    <property type="component" value="Unassembled WGS sequence"/>
</dbReference>
<evidence type="ECO:0000313" key="5">
    <source>
        <dbReference type="Proteomes" id="UP001392437"/>
    </source>
</evidence>
<dbReference type="SMART" id="SM00248">
    <property type="entry name" value="ANK"/>
    <property type="match status" value="5"/>
</dbReference>
<dbReference type="PROSITE" id="PS50297">
    <property type="entry name" value="ANK_REP_REGION"/>
    <property type="match status" value="1"/>
</dbReference>
<dbReference type="Pfam" id="PF12796">
    <property type="entry name" value="Ank_2"/>
    <property type="match status" value="1"/>
</dbReference>
<dbReference type="InterPro" id="IPR036770">
    <property type="entry name" value="Ankyrin_rpt-contain_sf"/>
</dbReference>
<feature type="repeat" description="ANK" evidence="3">
    <location>
        <begin position="880"/>
        <end position="912"/>
    </location>
</feature>
<reference evidence="4 5" key="1">
    <citation type="submission" date="2023-01" db="EMBL/GenBank/DDBJ databases">
        <title>Analysis of 21 Apiospora genomes using comparative genomics revels a genus with tremendous synthesis potential of carbohydrate active enzymes and secondary metabolites.</title>
        <authorList>
            <person name="Sorensen T."/>
        </authorList>
    </citation>
    <scope>NUCLEOTIDE SEQUENCE [LARGE SCALE GENOMIC DNA]</scope>
    <source>
        <strain evidence="4 5">CBS 117206</strain>
    </source>
</reference>
<evidence type="ECO:0000313" key="4">
    <source>
        <dbReference type="EMBL" id="KAK8096109.1"/>
    </source>
</evidence>
<dbReference type="PANTHER" id="PTHR24198:SF165">
    <property type="entry name" value="ANKYRIN REPEAT-CONTAINING PROTEIN-RELATED"/>
    <property type="match status" value="1"/>
</dbReference>
<protein>
    <recommendedName>
        <fullName evidence="6">Clr5 domain-containing protein</fullName>
    </recommendedName>
</protein>
<dbReference type="EMBL" id="JAQQWP010000011">
    <property type="protein sequence ID" value="KAK8096109.1"/>
    <property type="molecule type" value="Genomic_DNA"/>
</dbReference>
<dbReference type="SUPFAM" id="SSF48403">
    <property type="entry name" value="Ankyrin repeat"/>
    <property type="match status" value="1"/>
</dbReference>
<gene>
    <name evidence="4" type="ORF">PG999_014131</name>
</gene>
<evidence type="ECO:0008006" key="6">
    <source>
        <dbReference type="Google" id="ProtNLM"/>
    </source>
</evidence>
<dbReference type="InterPro" id="IPR002110">
    <property type="entry name" value="Ankyrin_rpt"/>
</dbReference>
<dbReference type="PROSITE" id="PS50088">
    <property type="entry name" value="ANK_REPEAT"/>
    <property type="match status" value="2"/>
</dbReference>
<evidence type="ECO:0000256" key="1">
    <source>
        <dbReference type="ARBA" id="ARBA00022737"/>
    </source>
</evidence>
<dbReference type="Gene3D" id="1.25.40.20">
    <property type="entry name" value="Ankyrin repeat-containing domain"/>
    <property type="match status" value="1"/>
</dbReference>
<name>A0AAW0QMN7_9PEZI</name>
<comment type="caution">
    <text evidence="4">The sequence shown here is derived from an EMBL/GenBank/DDBJ whole genome shotgun (WGS) entry which is preliminary data.</text>
</comment>